<name>A0AAQ0B406_LEPIR</name>
<gene>
    <name evidence="1" type="ORF">Lepto1489_17350</name>
</gene>
<dbReference type="EMBL" id="CP043893">
    <property type="protein sequence ID" value="QOI52009.1"/>
    <property type="molecule type" value="Genomic_DNA"/>
</dbReference>
<dbReference type="RefSeq" id="WP_001069284.1">
    <property type="nucleotide sequence ID" value="NZ_CP043893.1"/>
</dbReference>
<evidence type="ECO:0000313" key="1">
    <source>
        <dbReference type="EMBL" id="QOI52009.1"/>
    </source>
</evidence>
<evidence type="ECO:0000313" key="2">
    <source>
        <dbReference type="Proteomes" id="UP000663255"/>
    </source>
</evidence>
<dbReference type="AlphaFoldDB" id="A0AAQ0B406"/>
<proteinExistence type="predicted"/>
<organism evidence="1 2">
    <name type="scientific">Leptospira interrogans serovar Bataviae</name>
    <dbReference type="NCBI Taxonomy" id="312175"/>
    <lineage>
        <taxon>Bacteria</taxon>
        <taxon>Pseudomonadati</taxon>
        <taxon>Spirochaetota</taxon>
        <taxon>Spirochaetia</taxon>
        <taxon>Leptospirales</taxon>
        <taxon>Leptospiraceae</taxon>
        <taxon>Leptospira</taxon>
    </lineage>
</organism>
<accession>A0AAQ0B406</accession>
<reference evidence="1" key="1">
    <citation type="submission" date="2019-09" db="EMBL/GenBank/DDBJ databases">
        <title>Comparative Genomics of Leptospira interrogans Reveals Genome Plasticity - A Common Adaptive Strategy for Survival in Various Hosts.</title>
        <authorList>
            <person name="Ramli S.R."/>
            <person name="Bunk B."/>
            <person name="Goris M."/>
            <person name="Bhuju S."/>
            <person name="Jarek M."/>
            <person name="Sproer C."/>
            <person name="Mustakim S."/>
            <person name="Strommenger B."/>
            <person name="Pessler F."/>
        </authorList>
    </citation>
    <scope>NUCLEOTIDE SEQUENCE</scope>
    <source>
        <strain evidence="1">1489</strain>
    </source>
</reference>
<sequence>MNPNTSNQNSLIFKYTLCNQIIASFNKKYIKIPKSKIKNINFFYLIRIIRLYLSERQFKKNVWTSFLFPADFISHSIFLKYLKTLILLKNFSYSRRNTQYFKFKLFIIKE</sequence>
<dbReference type="Proteomes" id="UP000663255">
    <property type="component" value="Chromosome 1"/>
</dbReference>
<protein>
    <submittedName>
        <fullName evidence="1">Uncharacterized protein</fullName>
    </submittedName>
</protein>